<sequence>MISFATTVSALPVPSVSQRDGLIARDDRPALILRDYDLHIARAEAPDLVIRDVIDALYARDLEARGGLPGNKNGLQRRPRVSSDARRPSLRPPPAAAPAKKPSFLSGVGSSIKKFLHL</sequence>
<keyword evidence="3" id="KW-1185">Reference proteome</keyword>
<proteinExistence type="predicted"/>
<feature type="region of interest" description="Disordered" evidence="1">
    <location>
        <begin position="64"/>
        <end position="110"/>
    </location>
</feature>
<comment type="caution">
    <text evidence="2">The sequence shown here is derived from an EMBL/GenBank/DDBJ whole genome shotgun (WGS) entry which is preliminary data.</text>
</comment>
<dbReference type="EMBL" id="RWJN01000012">
    <property type="protein sequence ID" value="TCD70968.1"/>
    <property type="molecule type" value="Genomic_DNA"/>
</dbReference>
<evidence type="ECO:0000313" key="3">
    <source>
        <dbReference type="Proteomes" id="UP000292702"/>
    </source>
</evidence>
<gene>
    <name evidence="2" type="ORF">EIP91_000876</name>
</gene>
<dbReference type="Proteomes" id="UP000292702">
    <property type="component" value="Unassembled WGS sequence"/>
</dbReference>
<evidence type="ECO:0000256" key="1">
    <source>
        <dbReference type="SAM" id="MobiDB-lite"/>
    </source>
</evidence>
<evidence type="ECO:0000313" key="2">
    <source>
        <dbReference type="EMBL" id="TCD70968.1"/>
    </source>
</evidence>
<name>A0A4R0S192_9APHY</name>
<organism evidence="2 3">
    <name type="scientific">Steccherinum ochraceum</name>
    <dbReference type="NCBI Taxonomy" id="92696"/>
    <lineage>
        <taxon>Eukaryota</taxon>
        <taxon>Fungi</taxon>
        <taxon>Dikarya</taxon>
        <taxon>Basidiomycota</taxon>
        <taxon>Agaricomycotina</taxon>
        <taxon>Agaricomycetes</taxon>
        <taxon>Polyporales</taxon>
        <taxon>Steccherinaceae</taxon>
        <taxon>Steccherinum</taxon>
    </lineage>
</organism>
<protein>
    <submittedName>
        <fullName evidence="2">Uncharacterized protein</fullName>
    </submittedName>
</protein>
<dbReference type="AlphaFoldDB" id="A0A4R0S192"/>
<reference evidence="2 3" key="1">
    <citation type="submission" date="2018-11" db="EMBL/GenBank/DDBJ databases">
        <title>Genome assembly of Steccherinum ochraceum LE-BIN_3174, the white-rot fungus of the Steccherinaceae family (The Residual Polyporoid clade, Polyporales, Basidiomycota).</title>
        <authorList>
            <person name="Fedorova T.V."/>
            <person name="Glazunova O.A."/>
            <person name="Landesman E.O."/>
            <person name="Moiseenko K.V."/>
            <person name="Psurtseva N.V."/>
            <person name="Savinova O.S."/>
            <person name="Shakhova N.V."/>
            <person name="Tyazhelova T.V."/>
            <person name="Vasina D.V."/>
        </authorList>
    </citation>
    <scope>NUCLEOTIDE SEQUENCE [LARGE SCALE GENOMIC DNA]</scope>
    <source>
        <strain evidence="2 3">LE-BIN_3174</strain>
    </source>
</reference>
<feature type="compositionally biased region" description="Low complexity" evidence="1">
    <location>
        <begin position="97"/>
        <end position="106"/>
    </location>
</feature>
<accession>A0A4R0S192</accession>